<comment type="caution">
    <text evidence="1">The sequence shown here is derived from an EMBL/GenBank/DDBJ whole genome shotgun (WGS) entry which is preliminary data.</text>
</comment>
<dbReference type="Proteomes" id="UP000257109">
    <property type="component" value="Unassembled WGS sequence"/>
</dbReference>
<gene>
    <name evidence="1" type="ORF">CR513_48271</name>
</gene>
<dbReference type="AlphaFoldDB" id="A0A371F215"/>
<evidence type="ECO:0000313" key="1">
    <source>
        <dbReference type="EMBL" id="RDX72274.1"/>
    </source>
</evidence>
<reference evidence="1" key="1">
    <citation type="submission" date="2018-05" db="EMBL/GenBank/DDBJ databases">
        <title>Draft genome of Mucuna pruriens seed.</title>
        <authorList>
            <person name="Nnadi N.E."/>
            <person name="Vos R."/>
            <person name="Hasami M.H."/>
            <person name="Devisetty U.K."/>
            <person name="Aguiy J.C."/>
        </authorList>
    </citation>
    <scope>NUCLEOTIDE SEQUENCE [LARGE SCALE GENOMIC DNA]</scope>
    <source>
        <strain evidence="1">JCA_2017</strain>
    </source>
</reference>
<protein>
    <submittedName>
        <fullName evidence="1">1-aminocyclopropane-1-carboxylate oxidase-like 3</fullName>
    </submittedName>
</protein>
<organism evidence="1 2">
    <name type="scientific">Mucuna pruriens</name>
    <name type="common">Velvet bean</name>
    <name type="synonym">Dolichos pruriens</name>
    <dbReference type="NCBI Taxonomy" id="157652"/>
    <lineage>
        <taxon>Eukaryota</taxon>
        <taxon>Viridiplantae</taxon>
        <taxon>Streptophyta</taxon>
        <taxon>Embryophyta</taxon>
        <taxon>Tracheophyta</taxon>
        <taxon>Spermatophyta</taxon>
        <taxon>Magnoliopsida</taxon>
        <taxon>eudicotyledons</taxon>
        <taxon>Gunneridae</taxon>
        <taxon>Pentapetalae</taxon>
        <taxon>rosids</taxon>
        <taxon>fabids</taxon>
        <taxon>Fabales</taxon>
        <taxon>Fabaceae</taxon>
        <taxon>Papilionoideae</taxon>
        <taxon>50 kb inversion clade</taxon>
        <taxon>NPAAA clade</taxon>
        <taxon>indigoferoid/millettioid clade</taxon>
        <taxon>Phaseoleae</taxon>
        <taxon>Mucuna</taxon>
    </lineage>
</organism>
<keyword evidence="2" id="KW-1185">Reference proteome</keyword>
<feature type="non-terminal residue" evidence="1">
    <location>
        <position position="1"/>
    </location>
</feature>
<dbReference type="OrthoDB" id="288590at2759"/>
<evidence type="ECO:0000313" key="2">
    <source>
        <dbReference type="Proteomes" id="UP000257109"/>
    </source>
</evidence>
<proteinExistence type="predicted"/>
<sequence>MGSSRNETLYAKGLEFVSKAVVLTIYHEFRSYRPKWYQSLTIFQSGDIDSISKVFGPIKELLSEDHPSAYREISLKDYMAHRYASGSGTSALLHFKL</sequence>
<dbReference type="EMBL" id="QJKJ01010978">
    <property type="protein sequence ID" value="RDX72274.1"/>
    <property type="molecule type" value="Genomic_DNA"/>
</dbReference>
<accession>A0A371F215</accession>
<dbReference type="SUPFAM" id="SSF51197">
    <property type="entry name" value="Clavaminate synthase-like"/>
    <property type="match status" value="1"/>
</dbReference>
<dbReference type="STRING" id="157652.A0A371F215"/>
<name>A0A371F215_MUCPR</name>